<accession>A0ACC0AKC7</accession>
<sequence>MLLSLYTDAECCYIAFSLGLKISKHDTAVVAAPDGTIYLVEIKSGTILWSFASGSSIYSYHQAGEGEMHNASREDNNFYIDIGEDWELYVHGNGFKKVKLPMSPEELLKRTPLKLSGEGIILGSKKSTVFTIDAKTGKVIQTVTSDNFTSFEDQYGDENPILPRVDDQDWSETSRKDMDGVDEPLYVTRKDYALKYTSLKTGKVIWHLTFADIEASFQCEAVENFLGGVLYQGYEFGPRQKLHVHCPSRPIVYRIRDRSSLESIFIPNALPGDRVLCLPAADPNPIMKPVDKLFDVHRNSEGDVMLALPSPDFGIIPLTGGDVGQTNTSRSSDIVTDSHFWPSVLFSGVVLLFVMLHSFFCPLFNKESDKSKKLAEEFKIQGVTSKKKKTRRPGTSKKSSIEKRQNGVSYEHDEMVGISNVIPDSERDKKFWQPMSNSSDDLIDGRKIGRLFASTKEIAKGSNGTIVLEGIYDGRPVAIKRLVKTHHDVAVKEIQNLIASDQHPNIVRWYGVEYDQDFVYLALERCTCSLHEFVLSYSNSTQNKMTSKDRCLNSGGEQSLQFRLMLGDNNDIELWKSNGYPSSHLIKLMRDVVHGLAHLHELGIIHRDLKPQNVLVIKERSLCGKLSDMGISKRLAGDMTSLTKHATGSGSSGWQAPEQLRNERQTRAVDLFSLGCLLFFCITGGQHPFGDSFERDSNILHDRKDLFLIENLPEATDLINSLLHPKPELRPKAVQVTCHPLFWNSETRLSFLRDASDRVELEDRESNSEILKALESIGNVAFGGKWDEKMDSTFLNDIGRYRRYKFDSVRDLLRVIRNKLNHYRELSKEIQGILGPVPDGFDSFLHSLTMAAFTSFLAFQILLLIIFNPFDKASCIGINYGTLGNNLPSPKKVAQMLQSTLIDKVKIYDTNPDILEAFSNTGIDLIVAVENNHVSNISSNPSAADDWFTNRIAPFIPATSIIAIAVGNEYLTTDDDDDDKLDHNALIKAIQNLHQVLIDHGLDRKIKVTTPHSMAVLASSFPPSTSTFATTLLPTMTAIVGFLADTNSPFMVNAYPYFAYRDNPNTVNIDYALLGNSTSVRDPKGYMYTNLLDAQIDAIRSAISALGFGNRSIQITVSESGWPSKGETGEAAATPENSRTYNSRLIERAQSNRGTPMKPRDTIEIFVFSLFNENKKQGGASERNFGIFNADGSKVYDLDLTCKFCSNNGGGDKLGFGEKSSSTSARGPSVWCVAKPHADEKLIQAVLDFCCGPGGVDCREIYEKGDCFVPDKVHAHASYAMNAYYQMHGRNYWNCDFKGTGLVTFSDPSKFFINSSSFLAPKCENI</sequence>
<protein>
    <submittedName>
        <fullName evidence="1">Uncharacterized protein</fullName>
    </submittedName>
</protein>
<organism evidence="1 2">
    <name type="scientific">Catharanthus roseus</name>
    <name type="common">Madagascar periwinkle</name>
    <name type="synonym">Vinca rosea</name>
    <dbReference type="NCBI Taxonomy" id="4058"/>
    <lineage>
        <taxon>Eukaryota</taxon>
        <taxon>Viridiplantae</taxon>
        <taxon>Streptophyta</taxon>
        <taxon>Embryophyta</taxon>
        <taxon>Tracheophyta</taxon>
        <taxon>Spermatophyta</taxon>
        <taxon>Magnoliopsida</taxon>
        <taxon>eudicotyledons</taxon>
        <taxon>Gunneridae</taxon>
        <taxon>Pentapetalae</taxon>
        <taxon>asterids</taxon>
        <taxon>lamiids</taxon>
        <taxon>Gentianales</taxon>
        <taxon>Apocynaceae</taxon>
        <taxon>Rauvolfioideae</taxon>
        <taxon>Vinceae</taxon>
        <taxon>Catharanthinae</taxon>
        <taxon>Catharanthus</taxon>
    </lineage>
</organism>
<proteinExistence type="predicted"/>
<name>A0ACC0AKC7_CATRO</name>
<reference evidence="2" key="1">
    <citation type="journal article" date="2023" name="Nat. Plants">
        <title>Single-cell RNA sequencing provides a high-resolution roadmap for understanding the multicellular compartmentation of specialized metabolism.</title>
        <authorList>
            <person name="Sun S."/>
            <person name="Shen X."/>
            <person name="Li Y."/>
            <person name="Li Y."/>
            <person name="Wang S."/>
            <person name="Li R."/>
            <person name="Zhang H."/>
            <person name="Shen G."/>
            <person name="Guo B."/>
            <person name="Wei J."/>
            <person name="Xu J."/>
            <person name="St-Pierre B."/>
            <person name="Chen S."/>
            <person name="Sun C."/>
        </authorList>
    </citation>
    <scope>NUCLEOTIDE SEQUENCE [LARGE SCALE GENOMIC DNA]</scope>
</reference>
<evidence type="ECO:0000313" key="1">
    <source>
        <dbReference type="EMBL" id="KAI5660892.1"/>
    </source>
</evidence>
<gene>
    <name evidence="1" type="ORF">M9H77_20215</name>
</gene>
<dbReference type="EMBL" id="CM044705">
    <property type="protein sequence ID" value="KAI5660892.1"/>
    <property type="molecule type" value="Genomic_DNA"/>
</dbReference>
<comment type="caution">
    <text evidence="1">The sequence shown here is derived from an EMBL/GenBank/DDBJ whole genome shotgun (WGS) entry which is preliminary data.</text>
</comment>
<dbReference type="Proteomes" id="UP001060085">
    <property type="component" value="Linkage Group LG05"/>
</dbReference>
<evidence type="ECO:0000313" key="2">
    <source>
        <dbReference type="Proteomes" id="UP001060085"/>
    </source>
</evidence>
<keyword evidence="2" id="KW-1185">Reference proteome</keyword>